<evidence type="ECO:0000256" key="2">
    <source>
        <dbReference type="PROSITE-ProRule" id="PRU00176"/>
    </source>
</evidence>
<dbReference type="SMART" id="SM00361">
    <property type="entry name" value="RRM_1"/>
    <property type="match status" value="2"/>
</dbReference>
<dbReference type="PANTHER" id="PTHR47640:SF5">
    <property type="entry name" value="RRM DOMAIN-CONTAINING PROTEIN"/>
    <property type="match status" value="1"/>
</dbReference>
<accession>A0A9P1N966</accession>
<dbReference type="SMART" id="SM00360">
    <property type="entry name" value="RRM"/>
    <property type="match status" value="2"/>
</dbReference>
<name>A0A9P1N966_9PELO</name>
<dbReference type="InterPro" id="IPR035979">
    <property type="entry name" value="RBD_domain_sf"/>
</dbReference>
<dbReference type="EMBL" id="CANHGI010000006">
    <property type="protein sequence ID" value="CAI5455711.1"/>
    <property type="molecule type" value="Genomic_DNA"/>
</dbReference>
<evidence type="ECO:0000313" key="4">
    <source>
        <dbReference type="EMBL" id="CAI5455711.1"/>
    </source>
</evidence>
<dbReference type="InterPro" id="IPR050825">
    <property type="entry name" value="RBM42_RBP45_47-like"/>
</dbReference>
<keyword evidence="5" id="KW-1185">Reference proteome</keyword>
<proteinExistence type="predicted"/>
<dbReference type="GO" id="GO:0034063">
    <property type="term" value="P:stress granule assembly"/>
    <property type="evidence" value="ECO:0007669"/>
    <property type="project" value="TreeGrafter"/>
</dbReference>
<keyword evidence="1 2" id="KW-0694">RNA-binding</keyword>
<dbReference type="InterPro" id="IPR003954">
    <property type="entry name" value="RRM_euk-type"/>
</dbReference>
<feature type="domain" description="RRM" evidence="3">
    <location>
        <begin position="132"/>
        <end position="210"/>
    </location>
</feature>
<dbReference type="InterPro" id="IPR012677">
    <property type="entry name" value="Nucleotide-bd_a/b_plait_sf"/>
</dbReference>
<sequence>MEKYTIEGCNQAVKLKRSQDILSLHDAELSSSQQAKKALMCLPTSSAVSVAAAKSQQNNLLLAQQQAQLKQLYAQYPIFDPSFTAATTAYDNCPLMLQPTLQQLQLAQAHSMEPTAQTEPSNEIRIDTSKHFHVFVGDLSKDVSNEMLKSSFEKFGEVSEAKVIRDAQTQKSKGYGFVSFPDKNHAEAAINGMNGKWIGKRAVRTNWAARKNTEETRDKLTFEQVFNSTKPENTSVYIGNVTANVSDTELREAFSVFGEIAEVRVFKAQKYAFVRFEKKECATKAIMDMNGKEVCGVNIRCSWGRTHPQAQAVPTLPLDLTSLMTLPTLMSTASLPLIQNPYLSYEPTAFLYNTLQQW</sequence>
<dbReference type="SUPFAM" id="SSF54928">
    <property type="entry name" value="RNA-binding domain, RBD"/>
    <property type="match status" value="2"/>
</dbReference>
<evidence type="ECO:0000259" key="3">
    <source>
        <dbReference type="PROSITE" id="PS50102"/>
    </source>
</evidence>
<organism evidence="4 5">
    <name type="scientific">Caenorhabditis angaria</name>
    <dbReference type="NCBI Taxonomy" id="860376"/>
    <lineage>
        <taxon>Eukaryota</taxon>
        <taxon>Metazoa</taxon>
        <taxon>Ecdysozoa</taxon>
        <taxon>Nematoda</taxon>
        <taxon>Chromadorea</taxon>
        <taxon>Rhabditida</taxon>
        <taxon>Rhabditina</taxon>
        <taxon>Rhabditomorpha</taxon>
        <taxon>Rhabditoidea</taxon>
        <taxon>Rhabditidae</taxon>
        <taxon>Peloderinae</taxon>
        <taxon>Caenorhabditis</taxon>
    </lineage>
</organism>
<dbReference type="FunFam" id="3.30.70.330:FF:001013">
    <property type="entry name" value="TIA-1/TIAL RNA binding protein homolog"/>
    <property type="match status" value="1"/>
</dbReference>
<dbReference type="InterPro" id="IPR000504">
    <property type="entry name" value="RRM_dom"/>
</dbReference>
<dbReference type="Pfam" id="PF00076">
    <property type="entry name" value="RRM_1"/>
    <property type="match status" value="2"/>
</dbReference>
<dbReference type="PANTHER" id="PTHR47640">
    <property type="entry name" value="TRNA SELENOCYSTEINE 1-ASSOCIATED PROTEIN 1-RELATED-RELATED"/>
    <property type="match status" value="1"/>
</dbReference>
<evidence type="ECO:0000313" key="5">
    <source>
        <dbReference type="Proteomes" id="UP001152747"/>
    </source>
</evidence>
<dbReference type="AlphaFoldDB" id="A0A9P1N966"/>
<dbReference type="GO" id="GO:0010494">
    <property type="term" value="C:cytoplasmic stress granule"/>
    <property type="evidence" value="ECO:0007669"/>
    <property type="project" value="TreeGrafter"/>
</dbReference>
<comment type="caution">
    <text evidence="4">The sequence shown here is derived from an EMBL/GenBank/DDBJ whole genome shotgun (WGS) entry which is preliminary data.</text>
</comment>
<feature type="domain" description="RRM" evidence="3">
    <location>
        <begin position="234"/>
        <end position="306"/>
    </location>
</feature>
<dbReference type="Proteomes" id="UP001152747">
    <property type="component" value="Unassembled WGS sequence"/>
</dbReference>
<dbReference type="OrthoDB" id="439808at2759"/>
<dbReference type="PROSITE" id="PS50102">
    <property type="entry name" value="RRM"/>
    <property type="match status" value="2"/>
</dbReference>
<dbReference type="Gene3D" id="3.30.70.330">
    <property type="match status" value="2"/>
</dbReference>
<dbReference type="GO" id="GO:0000184">
    <property type="term" value="P:nuclear-transcribed mRNA catabolic process, nonsense-mediated decay"/>
    <property type="evidence" value="ECO:0007669"/>
    <property type="project" value="TreeGrafter"/>
</dbReference>
<protein>
    <recommendedName>
        <fullName evidence="3">RRM domain-containing protein</fullName>
    </recommendedName>
</protein>
<evidence type="ECO:0000256" key="1">
    <source>
        <dbReference type="ARBA" id="ARBA00022884"/>
    </source>
</evidence>
<dbReference type="GO" id="GO:0043488">
    <property type="term" value="P:regulation of mRNA stability"/>
    <property type="evidence" value="ECO:0007669"/>
    <property type="project" value="TreeGrafter"/>
</dbReference>
<gene>
    <name evidence="4" type="ORF">CAMP_LOCUS18348</name>
</gene>
<reference evidence="4" key="1">
    <citation type="submission" date="2022-11" db="EMBL/GenBank/DDBJ databases">
        <authorList>
            <person name="Kikuchi T."/>
        </authorList>
    </citation>
    <scope>NUCLEOTIDE SEQUENCE</scope>
    <source>
        <strain evidence="4">PS1010</strain>
    </source>
</reference>
<dbReference type="GO" id="GO:0003729">
    <property type="term" value="F:mRNA binding"/>
    <property type="evidence" value="ECO:0007669"/>
    <property type="project" value="InterPro"/>
</dbReference>